<accession>A0A6P1YDD3</accession>
<organism evidence="2 3">
    <name type="scientific">Caloranaerobacter azorensis</name>
    <dbReference type="NCBI Taxonomy" id="116090"/>
    <lineage>
        <taxon>Bacteria</taxon>
        <taxon>Bacillati</taxon>
        <taxon>Bacillota</taxon>
        <taxon>Tissierellia</taxon>
        <taxon>Tissierellales</taxon>
        <taxon>Thermohalobacteraceae</taxon>
        <taxon>Caloranaerobacter</taxon>
    </lineage>
</organism>
<gene>
    <name evidence="2" type="ORF">G3A45_05110</name>
</gene>
<keyword evidence="1" id="KW-0472">Membrane</keyword>
<evidence type="ECO:0000313" key="3">
    <source>
        <dbReference type="Proteomes" id="UP000464452"/>
    </source>
</evidence>
<dbReference type="Proteomes" id="UP000464452">
    <property type="component" value="Chromosome"/>
</dbReference>
<dbReference type="AlphaFoldDB" id="A0A6P1YDD3"/>
<evidence type="ECO:0000313" key="2">
    <source>
        <dbReference type="EMBL" id="QIB26733.1"/>
    </source>
</evidence>
<reference evidence="2 3" key="1">
    <citation type="submission" date="2020-02" db="EMBL/GenBank/DDBJ databases">
        <title>Thermophilic hydrogen producing bacteria, Caloranaerobacter azorensis.</title>
        <authorList>
            <person name="Baek K."/>
        </authorList>
    </citation>
    <scope>NUCLEOTIDE SEQUENCE [LARGE SCALE GENOMIC DNA]</scope>
    <source>
        <strain evidence="2 3">T3-1</strain>
    </source>
</reference>
<evidence type="ECO:0000256" key="1">
    <source>
        <dbReference type="SAM" id="Phobius"/>
    </source>
</evidence>
<dbReference type="KEGG" id="cazo:G3A45_05110"/>
<dbReference type="EMBL" id="CP048617">
    <property type="protein sequence ID" value="QIB26733.1"/>
    <property type="molecule type" value="Genomic_DNA"/>
</dbReference>
<dbReference type="RefSeq" id="WP_163234722.1">
    <property type="nucleotide sequence ID" value="NZ_CP048617.1"/>
</dbReference>
<keyword evidence="1" id="KW-0812">Transmembrane</keyword>
<sequence>MPRRYRYYVPPVEVIDEIENEKEEKNEEQRHRYNYSSYWWIILLFIPLVLFGGFSRY</sequence>
<feature type="transmembrane region" description="Helical" evidence="1">
    <location>
        <begin position="37"/>
        <end position="54"/>
    </location>
</feature>
<proteinExistence type="predicted"/>
<keyword evidence="1" id="KW-1133">Transmembrane helix</keyword>
<name>A0A6P1YDD3_9FIRM</name>
<protein>
    <submittedName>
        <fullName evidence="2">Uncharacterized protein</fullName>
    </submittedName>
</protein>